<proteinExistence type="predicted"/>
<dbReference type="Proteomes" id="UP000827179">
    <property type="component" value="Segment"/>
</dbReference>
<gene>
    <name evidence="1" type="ORF">101114BS4_071</name>
</gene>
<keyword evidence="2" id="KW-1185">Reference proteome</keyword>
<organism evidence="1 2">
    <name type="scientific">Escherichia phage vB_EcoS-101114BS4</name>
    <dbReference type="NCBI Taxonomy" id="2865793"/>
    <lineage>
        <taxon>Viruses</taxon>
        <taxon>Duplodnaviria</taxon>
        <taxon>Heunggongvirae</taxon>
        <taxon>Uroviricota</taxon>
        <taxon>Caudoviricetes</taxon>
        <taxon>Dhillonvirus</taxon>
        <taxon>Dhillonvirus dv 101114BS4</taxon>
    </lineage>
</organism>
<sequence length="229" mass="26446">MKSSCATSAARLNFKETEKMKLLFRRNSDGYILKPIQTLSNWVRLHHVASDKVWWATKAKLPEYYEILTHDIERGDVLRDIRDGQLWVVEYTYRHGLRMTSRKDGVAGNMVKGMTYFGLINYERVGRKYSLRARQPHERANAIADVVNRVTREVAQKMSVEFRKSQPAYATYDARQVQARLNKATHEIINHVDAVTNAQRMAREYGVGFIRVEPDGSMSAIDPRSVILK</sequence>
<name>A0AAE8C313_9CAUD</name>
<protein>
    <submittedName>
        <fullName evidence="1">Uncharacterized protein</fullName>
    </submittedName>
</protein>
<dbReference type="EMBL" id="MZ234016">
    <property type="protein sequence ID" value="QZI79131.1"/>
    <property type="molecule type" value="Genomic_DNA"/>
</dbReference>
<accession>A0AAE8C313</accession>
<evidence type="ECO:0000313" key="2">
    <source>
        <dbReference type="Proteomes" id="UP000827179"/>
    </source>
</evidence>
<reference evidence="1 2" key="1">
    <citation type="submission" date="2021-05" db="EMBL/GenBank/DDBJ databases">
        <title>Naturally bred epsilon2 phages have an improved host range and effectivity in uropathogenic E. coli over their ancestor phages.</title>
        <authorList>
            <person name="Saez D."/>
            <person name="Loose M."/>
            <person name="Mutti M."/>
            <person name="Visram Z."/>
            <person name="Hitzenhammer E."/>
            <person name="Dippel D."/>
            <person name="Tisakova L."/>
            <person name="Schertler S."/>
            <person name="Wittmann J."/>
            <person name="Corsini L."/>
            <person name="Wagenlehner F."/>
        </authorList>
    </citation>
    <scope>NUCLEOTIDE SEQUENCE [LARGE SCALE GENOMIC DNA]</scope>
</reference>
<evidence type="ECO:0000313" key="1">
    <source>
        <dbReference type="EMBL" id="QZI79131.1"/>
    </source>
</evidence>